<feature type="domain" description="PTS EIIA type-2" evidence="1">
    <location>
        <begin position="39"/>
        <end position="185"/>
    </location>
</feature>
<dbReference type="InterPro" id="IPR051541">
    <property type="entry name" value="PTS_SugarTrans_NitroReg"/>
</dbReference>
<keyword evidence="2" id="KW-0762">Sugar transport</keyword>
<dbReference type="GO" id="GO:0030295">
    <property type="term" value="F:protein kinase activator activity"/>
    <property type="evidence" value="ECO:0007669"/>
    <property type="project" value="TreeGrafter"/>
</dbReference>
<comment type="caution">
    <text evidence="2">The sequence shown here is derived from an EMBL/GenBank/DDBJ whole genome shotgun (WGS) entry which is preliminary data.</text>
</comment>
<dbReference type="OrthoDB" id="95460at2"/>
<accession>A0A5R8KCH7</accession>
<dbReference type="Gene3D" id="3.40.930.10">
    <property type="entry name" value="Mannitol-specific EII, Chain A"/>
    <property type="match status" value="1"/>
</dbReference>
<protein>
    <submittedName>
        <fullName evidence="2">PTS sugar transporter subunit IIA</fullName>
    </submittedName>
</protein>
<dbReference type="Proteomes" id="UP000306196">
    <property type="component" value="Unassembled WGS sequence"/>
</dbReference>
<organism evidence="2 3">
    <name type="scientific">Phragmitibacter flavus</name>
    <dbReference type="NCBI Taxonomy" id="2576071"/>
    <lineage>
        <taxon>Bacteria</taxon>
        <taxon>Pseudomonadati</taxon>
        <taxon>Verrucomicrobiota</taxon>
        <taxon>Verrucomicrobiia</taxon>
        <taxon>Verrucomicrobiales</taxon>
        <taxon>Verrucomicrobiaceae</taxon>
        <taxon>Phragmitibacter</taxon>
    </lineage>
</organism>
<sequence length="188" mass="20756">MKHRNAPHLSIATHNLPSTIIFALAQPITAPQFDINLANTLSADRVIADMVALERPGVIAELLERLDALNAIPREARPTLLNALIEKENIHTTGIGSGVAIPHCYSNAVSETVFIFGRSLQGIDFNAPDGEPVHYILLYIVPQDRHLLHLQTLRAVAKNFLSSKLRRQLLEAPDATAILEVFRKHADK</sequence>
<evidence type="ECO:0000313" key="2">
    <source>
        <dbReference type="EMBL" id="TLD70012.1"/>
    </source>
</evidence>
<gene>
    <name evidence="2" type="ORF">FEM03_14875</name>
</gene>
<keyword evidence="3" id="KW-1185">Reference proteome</keyword>
<dbReference type="PANTHER" id="PTHR47738">
    <property type="entry name" value="PTS SYSTEM FRUCTOSE-LIKE EIIA COMPONENT-RELATED"/>
    <property type="match status" value="1"/>
</dbReference>
<keyword evidence="2" id="KW-0813">Transport</keyword>
<dbReference type="AlphaFoldDB" id="A0A5R8KCH7"/>
<dbReference type="PROSITE" id="PS51094">
    <property type="entry name" value="PTS_EIIA_TYPE_2"/>
    <property type="match status" value="1"/>
</dbReference>
<dbReference type="EMBL" id="VAUV01000010">
    <property type="protein sequence ID" value="TLD70012.1"/>
    <property type="molecule type" value="Genomic_DNA"/>
</dbReference>
<reference evidence="2 3" key="1">
    <citation type="submission" date="2019-05" db="EMBL/GenBank/DDBJ databases">
        <title>Verrucobacter flavum gen. nov., sp. nov. a new member of the family Verrucomicrobiaceae.</title>
        <authorList>
            <person name="Szuroczki S."/>
            <person name="Abbaszade G."/>
            <person name="Szabo A."/>
            <person name="Felfoldi T."/>
            <person name="Schumann P."/>
            <person name="Boka K."/>
            <person name="Keki Z."/>
            <person name="Toumi M."/>
            <person name="Toth E."/>
        </authorList>
    </citation>
    <scope>NUCLEOTIDE SEQUENCE [LARGE SCALE GENOMIC DNA]</scope>
    <source>
        <strain evidence="2 3">MG-N-17</strain>
    </source>
</reference>
<dbReference type="InterPro" id="IPR016152">
    <property type="entry name" value="PTrfase/Anion_transptr"/>
</dbReference>
<dbReference type="Pfam" id="PF00359">
    <property type="entry name" value="PTS_EIIA_2"/>
    <property type="match status" value="1"/>
</dbReference>
<name>A0A5R8KCH7_9BACT</name>
<evidence type="ECO:0000259" key="1">
    <source>
        <dbReference type="PROSITE" id="PS51094"/>
    </source>
</evidence>
<dbReference type="PANTHER" id="PTHR47738:SF1">
    <property type="entry name" value="NITROGEN REGULATORY PROTEIN"/>
    <property type="match status" value="1"/>
</dbReference>
<proteinExistence type="predicted"/>
<dbReference type="CDD" id="cd00211">
    <property type="entry name" value="PTS_IIA_fru"/>
    <property type="match status" value="1"/>
</dbReference>
<dbReference type="InterPro" id="IPR002178">
    <property type="entry name" value="PTS_EIIA_type-2_dom"/>
</dbReference>
<dbReference type="SUPFAM" id="SSF55804">
    <property type="entry name" value="Phoshotransferase/anion transport protein"/>
    <property type="match status" value="1"/>
</dbReference>
<evidence type="ECO:0000313" key="3">
    <source>
        <dbReference type="Proteomes" id="UP000306196"/>
    </source>
</evidence>